<feature type="transmembrane region" description="Helical" evidence="6">
    <location>
        <begin position="449"/>
        <end position="470"/>
    </location>
</feature>
<feature type="transmembrane region" description="Helical" evidence="6">
    <location>
        <begin position="72"/>
        <end position="98"/>
    </location>
</feature>
<keyword evidence="5 6" id="KW-0472">Membrane</keyword>
<dbReference type="InterPro" id="IPR001750">
    <property type="entry name" value="ND/Mrp_TM"/>
</dbReference>
<evidence type="ECO:0000256" key="4">
    <source>
        <dbReference type="ARBA" id="ARBA00022989"/>
    </source>
</evidence>
<keyword evidence="8" id="KW-0830">Ubiquinone</keyword>
<dbReference type="GO" id="GO:0048039">
    <property type="term" value="F:ubiquinone binding"/>
    <property type="evidence" value="ECO:0007669"/>
    <property type="project" value="TreeGrafter"/>
</dbReference>
<feature type="domain" description="NADH:quinone oxidoreductase/Mrp antiporter transmembrane" evidence="7">
    <location>
        <begin position="124"/>
        <end position="414"/>
    </location>
</feature>
<accession>A0A1W1C0M1</accession>
<dbReference type="GO" id="GO:0016020">
    <property type="term" value="C:membrane"/>
    <property type="evidence" value="ECO:0007669"/>
    <property type="project" value="UniProtKB-SubCell"/>
</dbReference>
<feature type="transmembrane region" description="Helical" evidence="6">
    <location>
        <begin position="270"/>
        <end position="289"/>
    </location>
</feature>
<feature type="transmembrane region" description="Helical" evidence="6">
    <location>
        <begin position="370"/>
        <end position="399"/>
    </location>
</feature>
<evidence type="ECO:0000313" key="8">
    <source>
        <dbReference type="EMBL" id="SFV59262.1"/>
    </source>
</evidence>
<evidence type="ECO:0000256" key="1">
    <source>
        <dbReference type="ARBA" id="ARBA00004141"/>
    </source>
</evidence>
<dbReference type="AlphaFoldDB" id="A0A1W1C0M1"/>
<dbReference type="GO" id="GO:0015990">
    <property type="term" value="P:electron transport coupled proton transport"/>
    <property type="evidence" value="ECO:0007669"/>
    <property type="project" value="TreeGrafter"/>
</dbReference>
<gene>
    <name evidence="8" type="ORF">MNB_SV-9-723</name>
</gene>
<reference evidence="8" key="1">
    <citation type="submission" date="2016-10" db="EMBL/GenBank/DDBJ databases">
        <authorList>
            <person name="de Groot N.N."/>
        </authorList>
    </citation>
    <scope>NUCLEOTIDE SEQUENCE</scope>
</reference>
<feature type="transmembrane region" description="Helical" evidence="6">
    <location>
        <begin position="328"/>
        <end position="349"/>
    </location>
</feature>
<feature type="transmembrane region" description="Helical" evidence="6">
    <location>
        <begin position="160"/>
        <end position="180"/>
    </location>
</feature>
<feature type="transmembrane region" description="Helical" evidence="6">
    <location>
        <begin position="301"/>
        <end position="322"/>
    </location>
</feature>
<feature type="transmembrane region" description="Helical" evidence="6">
    <location>
        <begin position="241"/>
        <end position="258"/>
    </location>
</feature>
<feature type="transmembrane region" description="Helical" evidence="6">
    <location>
        <begin position="206"/>
        <end position="229"/>
    </location>
</feature>
<evidence type="ECO:0000256" key="6">
    <source>
        <dbReference type="SAM" id="Phobius"/>
    </source>
</evidence>
<dbReference type="EMBL" id="FPHG01000038">
    <property type="protein sequence ID" value="SFV59262.1"/>
    <property type="molecule type" value="Genomic_DNA"/>
</dbReference>
<dbReference type="GO" id="GO:0008137">
    <property type="term" value="F:NADH dehydrogenase (ubiquinone) activity"/>
    <property type="evidence" value="ECO:0007669"/>
    <property type="project" value="InterPro"/>
</dbReference>
<dbReference type="PANTHER" id="PTHR43507:SF1">
    <property type="entry name" value="NADH-UBIQUINONE OXIDOREDUCTASE CHAIN 4"/>
    <property type="match status" value="1"/>
</dbReference>
<keyword evidence="8" id="KW-0560">Oxidoreductase</keyword>
<sequence length="496" mass="55363">MEQILSIIVFLPFFTALILGVFPAPVWLLKTGAIASSLIILFLVISLGIDYDPNGGVQFIRQLPWIENYGITYYLGLDIISLVILSLIAFLMPILYLYMWREDRKGYWYNMMLLQSGVTGAVLALDLILFYLFWEMMLLPIFIMIGRYGSGDRQYNAMKLLLMTVLGSMSMLFSILYLGYAHFEMTGVWSYALTDLTSIELGSDEMAWLSVGFLLAFVIKIPLIGFHTWMAPAYGSSPTPAVVILSSIMAKLGIYGLWRFGYGLFEDNLVHYANILIIVSLIGLIYYAIRAITEDNLRRMFAYASASHLSLIAVGLFLVNIYSWSGSLYFIATHALSSAGMFLMIGLIYKRAKTLNIDSLGGIASQAPKFAFFFLFFSLSTAGLPSTGGFVAELLIIIGAFKSNIWFGIFTATTMLMAMLYIFWMLQRVIFGESSVNTQGFVDLSRREIIMLLPIMLLLLITGLAPSLFIPSFEPQLTAMLSWILDGSISTTLGGL</sequence>
<dbReference type="GO" id="GO:0042773">
    <property type="term" value="P:ATP synthesis coupled electron transport"/>
    <property type="evidence" value="ECO:0007669"/>
    <property type="project" value="InterPro"/>
</dbReference>
<dbReference type="GO" id="GO:0003954">
    <property type="term" value="F:NADH dehydrogenase activity"/>
    <property type="evidence" value="ECO:0007669"/>
    <property type="project" value="TreeGrafter"/>
</dbReference>
<evidence type="ECO:0000256" key="3">
    <source>
        <dbReference type="ARBA" id="ARBA00022692"/>
    </source>
</evidence>
<protein>
    <submittedName>
        <fullName evidence="8">NADH-ubiquinone oxidoreductase chain M</fullName>
        <ecNumber evidence="8">1.6.5.3</ecNumber>
    </submittedName>
</protein>
<dbReference type="NCBIfam" id="TIGR01972">
    <property type="entry name" value="NDH_I_M"/>
    <property type="match status" value="1"/>
</dbReference>
<evidence type="ECO:0000256" key="2">
    <source>
        <dbReference type="ARBA" id="ARBA00009025"/>
    </source>
</evidence>
<comment type="subcellular location">
    <subcellularLocation>
        <location evidence="1">Membrane</location>
        <topology evidence="1">Multi-pass membrane protein</topology>
    </subcellularLocation>
</comment>
<keyword evidence="3 6" id="KW-0812">Transmembrane</keyword>
<feature type="transmembrane region" description="Helical" evidence="6">
    <location>
        <begin position="118"/>
        <end position="139"/>
    </location>
</feature>
<comment type="similarity">
    <text evidence="2">Belongs to the complex I subunit 4 family.</text>
</comment>
<feature type="transmembrane region" description="Helical" evidence="6">
    <location>
        <begin position="33"/>
        <end position="51"/>
    </location>
</feature>
<name>A0A1W1C0M1_9ZZZZ</name>
<dbReference type="InterPro" id="IPR003918">
    <property type="entry name" value="NADH_UbQ_OxRdtase"/>
</dbReference>
<dbReference type="EC" id="1.6.5.3" evidence="8"/>
<evidence type="ECO:0000256" key="5">
    <source>
        <dbReference type="ARBA" id="ARBA00023136"/>
    </source>
</evidence>
<proteinExistence type="inferred from homology"/>
<keyword evidence="4 6" id="KW-1133">Transmembrane helix</keyword>
<evidence type="ECO:0000259" key="7">
    <source>
        <dbReference type="Pfam" id="PF00361"/>
    </source>
</evidence>
<dbReference type="PRINTS" id="PR01437">
    <property type="entry name" value="NUOXDRDTASE4"/>
</dbReference>
<dbReference type="PANTHER" id="PTHR43507">
    <property type="entry name" value="NADH-UBIQUINONE OXIDOREDUCTASE CHAIN 4"/>
    <property type="match status" value="1"/>
</dbReference>
<dbReference type="InterPro" id="IPR010227">
    <property type="entry name" value="NADH_Q_OxRdtase_chainM/4"/>
</dbReference>
<feature type="transmembrane region" description="Helical" evidence="6">
    <location>
        <begin position="405"/>
        <end position="426"/>
    </location>
</feature>
<dbReference type="Pfam" id="PF00361">
    <property type="entry name" value="Proton_antipo_M"/>
    <property type="match status" value="1"/>
</dbReference>
<organism evidence="8">
    <name type="scientific">hydrothermal vent metagenome</name>
    <dbReference type="NCBI Taxonomy" id="652676"/>
    <lineage>
        <taxon>unclassified sequences</taxon>
        <taxon>metagenomes</taxon>
        <taxon>ecological metagenomes</taxon>
    </lineage>
</organism>